<evidence type="ECO:0000313" key="2">
    <source>
        <dbReference type="EMBL" id="EEZ74758.1"/>
    </source>
</evidence>
<evidence type="ECO:0008006" key="4">
    <source>
        <dbReference type="Google" id="ProtNLM"/>
    </source>
</evidence>
<feature type="coiled-coil region" evidence="1">
    <location>
        <begin position="34"/>
        <end position="75"/>
    </location>
</feature>
<name>D0WCC5_NEILA</name>
<reference evidence="2 3" key="1">
    <citation type="submission" date="2009-10" db="EMBL/GenBank/DDBJ databases">
        <authorList>
            <person name="Weinstock G."/>
            <person name="Sodergren E."/>
            <person name="Clifton S."/>
            <person name="Fulton L."/>
            <person name="Fulton B."/>
            <person name="Courtney L."/>
            <person name="Fronick C."/>
            <person name="Harrison M."/>
            <person name="Strong C."/>
            <person name="Farmer C."/>
            <person name="Delahaunty K."/>
            <person name="Markovic C."/>
            <person name="Hall O."/>
            <person name="Minx P."/>
            <person name="Tomlinson C."/>
            <person name="Mitreva M."/>
            <person name="Nelson J."/>
            <person name="Hou S."/>
            <person name="Wollam A."/>
            <person name="Pepin K.H."/>
            <person name="Johnson M."/>
            <person name="Bhonagiri V."/>
            <person name="Nash W.E."/>
            <person name="Warren W."/>
            <person name="Chinwalla A."/>
            <person name="Mardis E.R."/>
            <person name="Wilson R.K."/>
        </authorList>
    </citation>
    <scope>NUCLEOTIDE SEQUENCE [LARGE SCALE GENOMIC DNA]</scope>
    <source>
        <strain evidence="2 3">ATCC 23970</strain>
    </source>
</reference>
<keyword evidence="1" id="KW-0175">Coiled coil</keyword>
<accession>D0WCC5</accession>
<dbReference type="AlphaFoldDB" id="D0WCC5"/>
<protein>
    <recommendedName>
        <fullName evidence="4">DNA repair ATPase</fullName>
    </recommendedName>
</protein>
<organism evidence="2 3">
    <name type="scientific">Neisseria lactamica ATCC 23970</name>
    <dbReference type="NCBI Taxonomy" id="546265"/>
    <lineage>
        <taxon>Bacteria</taxon>
        <taxon>Pseudomonadati</taxon>
        <taxon>Pseudomonadota</taxon>
        <taxon>Betaproteobacteria</taxon>
        <taxon>Neisseriales</taxon>
        <taxon>Neisseriaceae</taxon>
        <taxon>Neisseria</taxon>
    </lineage>
</organism>
<dbReference type="Proteomes" id="UP000003843">
    <property type="component" value="Unassembled WGS sequence"/>
</dbReference>
<evidence type="ECO:0000256" key="1">
    <source>
        <dbReference type="SAM" id="Coils"/>
    </source>
</evidence>
<proteinExistence type="predicted"/>
<dbReference type="EMBL" id="ACEQ02000031">
    <property type="protein sequence ID" value="EEZ74758.1"/>
    <property type="molecule type" value="Genomic_DNA"/>
</dbReference>
<gene>
    <name evidence="2" type="ORF">NEILACOT_05206</name>
</gene>
<evidence type="ECO:0000313" key="3">
    <source>
        <dbReference type="Proteomes" id="UP000003843"/>
    </source>
</evidence>
<sequence>MPVFRRNNGLERLLAGKTQNRGKAGCLMAGKIYRSQILKKLERLEREKKQVLEHLDLVESRIRILNEALSAMEAEALTDEYSTKLYTYRTYKRRYRCKLRPAVLAELKAEPERWFTVNELVSRVLAKCGQEAEISPQHTASMRNALKHWLNKGVIERDAANVVDVKWRLKQDI</sequence>
<comment type="caution">
    <text evidence="2">The sequence shown here is derived from an EMBL/GenBank/DDBJ whole genome shotgun (WGS) entry which is preliminary data.</text>
</comment>